<dbReference type="InterPro" id="IPR044665">
    <property type="entry name" value="E_coli_cyclophilin_A-like"/>
</dbReference>
<keyword evidence="5" id="KW-1133">Transmembrane helix</keyword>
<keyword evidence="5" id="KW-0812">Transmembrane</keyword>
<evidence type="ECO:0000313" key="7">
    <source>
        <dbReference type="EMBL" id="GAA1903204.1"/>
    </source>
</evidence>
<evidence type="ECO:0000256" key="2">
    <source>
        <dbReference type="ARBA" id="ARBA00023110"/>
    </source>
</evidence>
<dbReference type="EC" id="5.2.1.8" evidence="1"/>
<feature type="compositionally biased region" description="Polar residues" evidence="4">
    <location>
        <begin position="244"/>
        <end position="254"/>
    </location>
</feature>
<feature type="transmembrane region" description="Helical" evidence="5">
    <location>
        <begin position="36"/>
        <end position="57"/>
    </location>
</feature>
<accession>A0ABP5A4N2</accession>
<dbReference type="Proteomes" id="UP001500784">
    <property type="component" value="Unassembled WGS sequence"/>
</dbReference>
<dbReference type="SUPFAM" id="SSF50891">
    <property type="entry name" value="Cyclophilin-like"/>
    <property type="match status" value="1"/>
</dbReference>
<keyword evidence="3" id="KW-0413">Isomerase</keyword>
<dbReference type="InterPro" id="IPR029000">
    <property type="entry name" value="Cyclophilin-like_dom_sf"/>
</dbReference>
<evidence type="ECO:0000256" key="1">
    <source>
        <dbReference type="ARBA" id="ARBA00013194"/>
    </source>
</evidence>
<name>A0ABP5A4N2_9MICC</name>
<proteinExistence type="predicted"/>
<organism evidence="7 8">
    <name type="scientific">Arthrobacter gandavensis</name>
    <dbReference type="NCBI Taxonomy" id="169960"/>
    <lineage>
        <taxon>Bacteria</taxon>
        <taxon>Bacillati</taxon>
        <taxon>Actinomycetota</taxon>
        <taxon>Actinomycetes</taxon>
        <taxon>Micrococcales</taxon>
        <taxon>Micrococcaceae</taxon>
        <taxon>Arthrobacter</taxon>
    </lineage>
</organism>
<dbReference type="InterPro" id="IPR002130">
    <property type="entry name" value="Cyclophilin-type_PPIase_dom"/>
</dbReference>
<reference evidence="8" key="1">
    <citation type="journal article" date="2019" name="Int. J. Syst. Evol. Microbiol.">
        <title>The Global Catalogue of Microorganisms (GCM) 10K type strain sequencing project: providing services to taxonomists for standard genome sequencing and annotation.</title>
        <authorList>
            <consortium name="The Broad Institute Genomics Platform"/>
            <consortium name="The Broad Institute Genome Sequencing Center for Infectious Disease"/>
            <person name="Wu L."/>
            <person name="Ma J."/>
        </authorList>
    </citation>
    <scope>NUCLEOTIDE SEQUENCE [LARGE SCALE GENOMIC DNA]</scope>
    <source>
        <strain evidence="8">JCM 13316</strain>
    </source>
</reference>
<keyword evidence="2" id="KW-0697">Rotamase</keyword>
<keyword evidence="5" id="KW-0472">Membrane</keyword>
<evidence type="ECO:0000256" key="3">
    <source>
        <dbReference type="ARBA" id="ARBA00023235"/>
    </source>
</evidence>
<protein>
    <recommendedName>
        <fullName evidence="1">peptidylprolyl isomerase</fullName>
        <ecNumber evidence="1">5.2.1.8</ecNumber>
    </recommendedName>
</protein>
<dbReference type="PROSITE" id="PS50072">
    <property type="entry name" value="CSA_PPIASE_2"/>
    <property type="match status" value="1"/>
</dbReference>
<dbReference type="Pfam" id="PF00160">
    <property type="entry name" value="Pro_isomerase"/>
    <property type="match status" value="1"/>
</dbReference>
<evidence type="ECO:0000256" key="4">
    <source>
        <dbReference type="SAM" id="MobiDB-lite"/>
    </source>
</evidence>
<evidence type="ECO:0000256" key="5">
    <source>
        <dbReference type="SAM" id="Phobius"/>
    </source>
</evidence>
<comment type="caution">
    <text evidence="7">The sequence shown here is derived from an EMBL/GenBank/DDBJ whole genome shotgun (WGS) entry which is preliminary data.</text>
</comment>
<evidence type="ECO:0000313" key="8">
    <source>
        <dbReference type="Proteomes" id="UP001500784"/>
    </source>
</evidence>
<feature type="domain" description="PPIase cyclophilin-type" evidence="6">
    <location>
        <begin position="103"/>
        <end position="253"/>
    </location>
</feature>
<dbReference type="RefSeq" id="WP_152227708.1">
    <property type="nucleotide sequence ID" value="NZ_BAAALV010000001.1"/>
</dbReference>
<dbReference type="Gene3D" id="2.40.100.10">
    <property type="entry name" value="Cyclophilin-like"/>
    <property type="match status" value="1"/>
</dbReference>
<feature type="region of interest" description="Disordered" evidence="4">
    <location>
        <begin position="235"/>
        <end position="254"/>
    </location>
</feature>
<evidence type="ECO:0000259" key="6">
    <source>
        <dbReference type="PROSITE" id="PS50072"/>
    </source>
</evidence>
<keyword evidence="8" id="KW-1185">Reference proteome</keyword>
<sequence length="254" mass="26200">MRTGSQSNRAARQRLARKEAKEAFTRALHKRRLRDNAFAGAAGALVLALAVALQVFWFSSNPTADDLAALKLEAQAGQSASAIPDPSLAAGKTFTGTLVLNGAEIGVELDGSAAPQAAAVFKSLADSSFFDGKDCHRLTTGESMGVLQCGSRDGTGAGDPAYQWGPVENTPADGSYPAGTIAVARGATADSHGTQFFIAYKDSVITQETGGYTIMGKVTSGLEVLEAIAADGVADGTRDGRPSTPVTIDSFTLK</sequence>
<gene>
    <name evidence="7" type="ORF">GCM10009688_03960</name>
</gene>
<dbReference type="EMBL" id="BAAALV010000001">
    <property type="protein sequence ID" value="GAA1903204.1"/>
    <property type="molecule type" value="Genomic_DNA"/>
</dbReference>
<dbReference type="PANTHER" id="PTHR43246">
    <property type="entry name" value="PEPTIDYL-PROLYL CIS-TRANS ISOMERASE CYP38, CHLOROPLASTIC"/>
    <property type="match status" value="1"/>
</dbReference>